<evidence type="ECO:0000313" key="2">
    <source>
        <dbReference type="EMBL" id="GEC05268.1"/>
    </source>
</evidence>
<gene>
    <name evidence="2" type="ORF">SSP24_29230</name>
</gene>
<evidence type="ECO:0000259" key="1">
    <source>
        <dbReference type="PROSITE" id="PS51819"/>
    </source>
</evidence>
<dbReference type="SUPFAM" id="SSF54593">
    <property type="entry name" value="Glyoxalase/Bleomycin resistance protein/Dihydroxybiphenyl dioxygenase"/>
    <property type="match status" value="1"/>
</dbReference>
<dbReference type="InterPro" id="IPR037523">
    <property type="entry name" value="VOC_core"/>
</dbReference>
<sequence>MDLKFELLVVPVSDVDRAKAFYEKAGFHLDVDEAPHDGWRLVHLTPPGSEASIIIGKGLTPAAPGSYQGLYLIVTDIEEARTNLINRGIDVSDIFHDANGLLYHGHDNGQVTHHAEGGQERLAGPHPDRTSYASYATFTDPDGNGWVLQEITQRLPGR</sequence>
<dbReference type="Gene3D" id="3.10.180.10">
    <property type="entry name" value="2,3-Dihydroxybiphenyl 1,2-Dioxygenase, domain 1"/>
    <property type="match status" value="1"/>
</dbReference>
<protein>
    <recommendedName>
        <fullName evidence="1">VOC domain-containing protein</fullName>
    </recommendedName>
</protein>
<accession>A0A4Y3VGN6</accession>
<dbReference type="PROSITE" id="PS51819">
    <property type="entry name" value="VOC"/>
    <property type="match status" value="1"/>
</dbReference>
<feature type="domain" description="VOC" evidence="1">
    <location>
        <begin position="4"/>
        <end position="151"/>
    </location>
</feature>
<dbReference type="Proteomes" id="UP000317881">
    <property type="component" value="Unassembled WGS sequence"/>
</dbReference>
<dbReference type="InterPro" id="IPR029068">
    <property type="entry name" value="Glyas_Bleomycin-R_OHBP_Dase"/>
</dbReference>
<keyword evidence="3" id="KW-1185">Reference proteome</keyword>
<dbReference type="EMBL" id="BJND01000020">
    <property type="protein sequence ID" value="GEC05268.1"/>
    <property type="molecule type" value="Genomic_DNA"/>
</dbReference>
<reference evidence="2 3" key="1">
    <citation type="submission" date="2019-06" db="EMBL/GenBank/DDBJ databases">
        <title>Whole genome shotgun sequence of Streptomyces spinoverrucosus NBRC 14228.</title>
        <authorList>
            <person name="Hosoyama A."/>
            <person name="Uohara A."/>
            <person name="Ohji S."/>
            <person name="Ichikawa N."/>
        </authorList>
    </citation>
    <scope>NUCLEOTIDE SEQUENCE [LARGE SCALE GENOMIC DNA]</scope>
    <source>
        <strain evidence="2 3">NBRC 14228</strain>
    </source>
</reference>
<organism evidence="2 3">
    <name type="scientific">Streptomyces spinoverrucosus</name>
    <dbReference type="NCBI Taxonomy" id="284043"/>
    <lineage>
        <taxon>Bacteria</taxon>
        <taxon>Bacillati</taxon>
        <taxon>Actinomycetota</taxon>
        <taxon>Actinomycetes</taxon>
        <taxon>Kitasatosporales</taxon>
        <taxon>Streptomycetaceae</taxon>
        <taxon>Streptomyces</taxon>
    </lineage>
</organism>
<evidence type="ECO:0000313" key="3">
    <source>
        <dbReference type="Proteomes" id="UP000317881"/>
    </source>
</evidence>
<dbReference type="InterPro" id="IPR004360">
    <property type="entry name" value="Glyas_Fos-R_dOase_dom"/>
</dbReference>
<dbReference type="Pfam" id="PF00903">
    <property type="entry name" value="Glyoxalase"/>
    <property type="match status" value="1"/>
</dbReference>
<proteinExistence type="predicted"/>
<dbReference type="RefSeq" id="WP_141309947.1">
    <property type="nucleotide sequence ID" value="NZ_BJND01000020.1"/>
</dbReference>
<dbReference type="AlphaFoldDB" id="A0A4Y3VGN6"/>
<name>A0A4Y3VGN6_9ACTN</name>
<dbReference type="OrthoDB" id="485032at2"/>
<comment type="caution">
    <text evidence="2">The sequence shown here is derived from an EMBL/GenBank/DDBJ whole genome shotgun (WGS) entry which is preliminary data.</text>
</comment>